<protein>
    <submittedName>
        <fullName evidence="1">Addiction module toxin RelE</fullName>
    </submittedName>
</protein>
<evidence type="ECO:0000313" key="1">
    <source>
        <dbReference type="EMBL" id="QMT83347.1"/>
    </source>
</evidence>
<sequence>MNDSTDLYELVFYPKAAKEFKKLDGDQRIFVLKGLKRIQKEGMLAGQPLHGNLHNCRKLKNKKTGLRIIFMQEDNRINVIEIVAIGYREDSKVYINAGKRINIHRFQK</sequence>
<organism evidence="1 2">
    <name type="scientific">Companilactobacillus pabuli</name>
    <dbReference type="NCBI Taxonomy" id="2714036"/>
    <lineage>
        <taxon>Bacteria</taxon>
        <taxon>Bacillati</taxon>
        <taxon>Bacillota</taxon>
        <taxon>Bacilli</taxon>
        <taxon>Lactobacillales</taxon>
        <taxon>Lactobacillaceae</taxon>
        <taxon>Companilactobacillus</taxon>
    </lineage>
</organism>
<name>A0A7L7KUA0_9LACO</name>
<dbReference type="Proteomes" id="UP000514410">
    <property type="component" value="Chromosome"/>
</dbReference>
<dbReference type="KEGG" id="cpab:G6534_01175"/>
<keyword evidence="2" id="KW-1185">Reference proteome</keyword>
<gene>
    <name evidence="1" type="ORF">G6534_01175</name>
</gene>
<dbReference type="EMBL" id="CP049366">
    <property type="protein sequence ID" value="QMT83347.1"/>
    <property type="molecule type" value="Genomic_DNA"/>
</dbReference>
<evidence type="ECO:0000313" key="2">
    <source>
        <dbReference type="Proteomes" id="UP000514410"/>
    </source>
</evidence>
<dbReference type="InterPro" id="IPR035093">
    <property type="entry name" value="RelE/ParE_toxin_dom_sf"/>
</dbReference>
<reference evidence="1 2" key="1">
    <citation type="submission" date="2020-02" db="EMBL/GenBank/DDBJ databases">
        <title>Complete Genome Sequence of Lactobacillus sp. NFFJ11 Isolated from animal feed.</title>
        <authorList>
            <person name="Jung J.Y."/>
        </authorList>
    </citation>
    <scope>NUCLEOTIDE SEQUENCE [LARGE SCALE GENOMIC DNA]</scope>
    <source>
        <strain evidence="1 2">NFFJ11</strain>
    </source>
</reference>
<dbReference type="RefSeq" id="WP_059075066.1">
    <property type="nucleotide sequence ID" value="NZ_CP049366.1"/>
</dbReference>
<dbReference type="SUPFAM" id="SSF143011">
    <property type="entry name" value="RelE-like"/>
    <property type="match status" value="1"/>
</dbReference>
<proteinExistence type="predicted"/>
<dbReference type="Gene3D" id="3.30.2310.20">
    <property type="entry name" value="RelE-like"/>
    <property type="match status" value="1"/>
</dbReference>
<dbReference type="AlphaFoldDB" id="A0A7L7KUA0"/>
<accession>A0A7L7KUA0</accession>